<dbReference type="SUPFAM" id="SSF82185">
    <property type="entry name" value="Histone H3 K4-specific methyltransferase SET7/9 N-terminal domain"/>
    <property type="match status" value="1"/>
</dbReference>
<proteinExistence type="predicted"/>
<organism evidence="2 3">
    <name type="scientific">Leptotrichia hongkongensis</name>
    <dbReference type="NCBI Taxonomy" id="554406"/>
    <lineage>
        <taxon>Bacteria</taxon>
        <taxon>Fusobacteriati</taxon>
        <taxon>Fusobacteriota</taxon>
        <taxon>Fusobacteriia</taxon>
        <taxon>Fusobacteriales</taxon>
        <taxon>Leptotrichiaceae</taxon>
        <taxon>Leptotrichia</taxon>
    </lineage>
</organism>
<keyword evidence="1" id="KW-0472">Membrane</keyword>
<dbReference type="InterPro" id="IPR011652">
    <property type="entry name" value="MORN_2"/>
</dbReference>
<gene>
    <name evidence="2" type="ORF">JMUB5056_0488</name>
</gene>
<sequence length="314" mass="36944">MKFKFLNCIFLICFIFSGVLYSDEKRKVEEKEVEIIDGKAYVKGENKPFSGNIIVRYDSGEISSVYALKEGLRQGIINYHYKNGKLKVELTYVNDKLNGNMKEFYENGNIQSETEYKDDVLYGKRIERYENGNLKTTSEWNRFLDGEKIEYHKNGKIKKKEIYKNGELQKDGLSKFSNILVILAFGIPFLTLPFSFFKIYKQFPKVKLLDEYQKEKILEILVKYNSHITSLLSSYSINGTGTTYVKIRNFKIREEKFSISAKMYSVFWMPMPYIIGYIVCRDKDKIISSFSKESFQKIKDEIQEKIENKKTKKL</sequence>
<accession>A0A510L9R4</accession>
<keyword evidence="1" id="KW-1133">Transmembrane helix</keyword>
<feature type="transmembrane region" description="Helical" evidence="1">
    <location>
        <begin position="179"/>
        <end position="197"/>
    </location>
</feature>
<evidence type="ECO:0008006" key="4">
    <source>
        <dbReference type="Google" id="ProtNLM"/>
    </source>
</evidence>
<evidence type="ECO:0000313" key="2">
    <source>
        <dbReference type="EMBL" id="BBM58905.1"/>
    </source>
</evidence>
<reference evidence="2 3" key="1">
    <citation type="submission" date="2019-07" db="EMBL/GenBank/DDBJ databases">
        <title>Complete Genome Sequence of Leptotrichia hongkongensis Strain JMUB5056.</title>
        <authorList>
            <person name="Watanabe S."/>
            <person name="Cui L."/>
        </authorList>
    </citation>
    <scope>NUCLEOTIDE SEQUENCE [LARGE SCALE GENOMIC DNA]</scope>
    <source>
        <strain evidence="2 3">JMUB5056</strain>
    </source>
</reference>
<evidence type="ECO:0000256" key="1">
    <source>
        <dbReference type="SAM" id="Phobius"/>
    </source>
</evidence>
<protein>
    <recommendedName>
        <fullName evidence="4">MORN repeat protein</fullName>
    </recommendedName>
</protein>
<evidence type="ECO:0000313" key="3">
    <source>
        <dbReference type="Proteomes" id="UP000321561"/>
    </source>
</evidence>
<dbReference type="AlphaFoldDB" id="A0A510L9R4"/>
<dbReference type="Pfam" id="PF07661">
    <property type="entry name" value="MORN_2"/>
    <property type="match status" value="3"/>
</dbReference>
<dbReference type="Proteomes" id="UP000321561">
    <property type="component" value="Chromosome"/>
</dbReference>
<dbReference type="EMBL" id="AP019846">
    <property type="protein sequence ID" value="BBM58905.1"/>
    <property type="molecule type" value="Genomic_DNA"/>
</dbReference>
<dbReference type="KEGG" id="lhg:JMUB5056_0488"/>
<keyword evidence="1" id="KW-0812">Transmembrane</keyword>
<dbReference type="RefSeq" id="WP_147005015.1">
    <property type="nucleotide sequence ID" value="NZ_AP019846.1"/>
</dbReference>
<dbReference type="OrthoDB" id="81505at2"/>
<name>A0A510L9R4_9FUSO</name>
<dbReference type="Gene3D" id="3.90.930.1">
    <property type="match status" value="1"/>
</dbReference>